<reference evidence="1" key="1">
    <citation type="submission" date="2023-02" db="EMBL/GenBank/DDBJ databases">
        <title>Genome of toxic invasive species Heracleum sosnowskyi carries increased number of genes despite the absence of recent whole-genome duplications.</title>
        <authorList>
            <person name="Schelkunov M."/>
            <person name="Shtratnikova V."/>
            <person name="Makarenko M."/>
            <person name="Klepikova A."/>
            <person name="Omelchenko D."/>
            <person name="Novikova G."/>
            <person name="Obukhova E."/>
            <person name="Bogdanov V."/>
            <person name="Penin A."/>
            <person name="Logacheva M."/>
        </authorList>
    </citation>
    <scope>NUCLEOTIDE SEQUENCE</scope>
    <source>
        <strain evidence="1">Hsosn_3</strain>
        <tissue evidence="1">Leaf</tissue>
    </source>
</reference>
<proteinExistence type="predicted"/>
<dbReference type="Gene3D" id="3.30.420.10">
    <property type="entry name" value="Ribonuclease H-like superfamily/Ribonuclease H"/>
    <property type="match status" value="1"/>
</dbReference>
<accession>A0AAD8J911</accession>
<sequence length="113" mass="12950">MNGNYVDIEAFAVARWCWPINGNYHPVNIISGLRRWKPGLKVLAKSIADLNIETPAGIMYSNWEAKELSVEQIEYACFGVYACFRIGRELFQPATMTMMNDGIRISVLSYYYI</sequence>
<dbReference type="InterPro" id="IPR012337">
    <property type="entry name" value="RNaseH-like_sf"/>
</dbReference>
<dbReference type="Proteomes" id="UP001237642">
    <property type="component" value="Unassembled WGS sequence"/>
</dbReference>
<reference evidence="1" key="2">
    <citation type="submission" date="2023-05" db="EMBL/GenBank/DDBJ databases">
        <authorList>
            <person name="Schelkunov M.I."/>
        </authorList>
    </citation>
    <scope>NUCLEOTIDE SEQUENCE</scope>
    <source>
        <strain evidence="1">Hsosn_3</strain>
        <tissue evidence="1">Leaf</tissue>
    </source>
</reference>
<keyword evidence="2" id="KW-1185">Reference proteome</keyword>
<organism evidence="1 2">
    <name type="scientific">Heracleum sosnowskyi</name>
    <dbReference type="NCBI Taxonomy" id="360622"/>
    <lineage>
        <taxon>Eukaryota</taxon>
        <taxon>Viridiplantae</taxon>
        <taxon>Streptophyta</taxon>
        <taxon>Embryophyta</taxon>
        <taxon>Tracheophyta</taxon>
        <taxon>Spermatophyta</taxon>
        <taxon>Magnoliopsida</taxon>
        <taxon>eudicotyledons</taxon>
        <taxon>Gunneridae</taxon>
        <taxon>Pentapetalae</taxon>
        <taxon>asterids</taxon>
        <taxon>campanulids</taxon>
        <taxon>Apiales</taxon>
        <taxon>Apiaceae</taxon>
        <taxon>Apioideae</taxon>
        <taxon>apioid superclade</taxon>
        <taxon>Tordylieae</taxon>
        <taxon>Tordyliinae</taxon>
        <taxon>Heracleum</taxon>
    </lineage>
</organism>
<gene>
    <name evidence="1" type="ORF">POM88_008606</name>
</gene>
<dbReference type="EMBL" id="JAUIZM010000002">
    <property type="protein sequence ID" value="KAK1398743.1"/>
    <property type="molecule type" value="Genomic_DNA"/>
</dbReference>
<dbReference type="SUPFAM" id="SSF53098">
    <property type="entry name" value="Ribonuclease H-like"/>
    <property type="match status" value="1"/>
</dbReference>
<comment type="caution">
    <text evidence="1">The sequence shown here is derived from an EMBL/GenBank/DDBJ whole genome shotgun (WGS) entry which is preliminary data.</text>
</comment>
<name>A0AAD8J911_9APIA</name>
<dbReference type="AlphaFoldDB" id="A0AAD8J911"/>
<protein>
    <submittedName>
        <fullName evidence="1">Uncharacterized protein</fullName>
    </submittedName>
</protein>
<evidence type="ECO:0000313" key="2">
    <source>
        <dbReference type="Proteomes" id="UP001237642"/>
    </source>
</evidence>
<evidence type="ECO:0000313" key="1">
    <source>
        <dbReference type="EMBL" id="KAK1398743.1"/>
    </source>
</evidence>
<dbReference type="GO" id="GO:0003676">
    <property type="term" value="F:nucleic acid binding"/>
    <property type="evidence" value="ECO:0007669"/>
    <property type="project" value="InterPro"/>
</dbReference>
<dbReference type="InterPro" id="IPR036397">
    <property type="entry name" value="RNaseH_sf"/>
</dbReference>